<feature type="compositionally biased region" description="Polar residues" evidence="1">
    <location>
        <begin position="657"/>
        <end position="680"/>
    </location>
</feature>
<evidence type="ECO:0000256" key="1">
    <source>
        <dbReference type="SAM" id="MobiDB-lite"/>
    </source>
</evidence>
<dbReference type="InterPro" id="IPR011989">
    <property type="entry name" value="ARM-like"/>
</dbReference>
<evidence type="ECO:0000313" key="4">
    <source>
        <dbReference type="Proteomes" id="UP001152484"/>
    </source>
</evidence>
<dbReference type="PANTHER" id="PTHR31355">
    <property type="entry name" value="MICROTUBULE-ASSOCIATED PROTEIN TORTIFOLIA1"/>
    <property type="match status" value="1"/>
</dbReference>
<dbReference type="InterPro" id="IPR057599">
    <property type="entry name" value="TORTIFOLIA1/TORL1-2_C"/>
</dbReference>
<dbReference type="InterPro" id="IPR016024">
    <property type="entry name" value="ARM-type_fold"/>
</dbReference>
<name>A0A9P0ZHZ8_CUSEU</name>
<dbReference type="SUPFAM" id="SSF48371">
    <property type="entry name" value="ARM repeat"/>
    <property type="match status" value="1"/>
</dbReference>
<evidence type="ECO:0000313" key="3">
    <source>
        <dbReference type="EMBL" id="CAH9101820.1"/>
    </source>
</evidence>
<dbReference type="InterPro" id="IPR057600">
    <property type="entry name" value="TORTIFOLIA1/SINE1-2_N"/>
</dbReference>
<comment type="caution">
    <text evidence="3">The sequence shown here is derived from an EMBL/GenBank/DDBJ whole genome shotgun (WGS) entry which is preliminary data.</text>
</comment>
<reference evidence="3" key="1">
    <citation type="submission" date="2022-07" db="EMBL/GenBank/DDBJ databases">
        <authorList>
            <person name="Macas J."/>
            <person name="Novak P."/>
            <person name="Neumann P."/>
        </authorList>
    </citation>
    <scope>NUCLEOTIDE SEQUENCE</scope>
</reference>
<evidence type="ECO:0000259" key="2">
    <source>
        <dbReference type="SMART" id="SM01349"/>
    </source>
</evidence>
<dbReference type="SMART" id="SM01349">
    <property type="entry name" value="TOG"/>
    <property type="match status" value="1"/>
</dbReference>
<accession>A0A9P0ZHZ8</accession>
<proteinExistence type="predicted"/>
<organism evidence="3 4">
    <name type="scientific">Cuscuta europaea</name>
    <name type="common">European dodder</name>
    <dbReference type="NCBI Taxonomy" id="41803"/>
    <lineage>
        <taxon>Eukaryota</taxon>
        <taxon>Viridiplantae</taxon>
        <taxon>Streptophyta</taxon>
        <taxon>Embryophyta</taxon>
        <taxon>Tracheophyta</taxon>
        <taxon>Spermatophyta</taxon>
        <taxon>Magnoliopsida</taxon>
        <taxon>eudicotyledons</taxon>
        <taxon>Gunneridae</taxon>
        <taxon>Pentapetalae</taxon>
        <taxon>asterids</taxon>
        <taxon>lamiids</taxon>
        <taxon>Solanales</taxon>
        <taxon>Convolvulaceae</taxon>
        <taxon>Cuscuteae</taxon>
        <taxon>Cuscuta</taxon>
        <taxon>Cuscuta subgen. Cuscuta</taxon>
    </lineage>
</organism>
<feature type="domain" description="TOG" evidence="2">
    <location>
        <begin position="50"/>
        <end position="299"/>
    </location>
</feature>
<gene>
    <name evidence="3" type="ORF">CEURO_LOCUS15565</name>
</gene>
<sequence>MEVEAIRNLDMKYMMKGKGNTKMNSQQAVFELKHRVVIALNKLADRDTYQVAVEELEKIIECLPPNGIAPFLSCILDTDSEQKSAVRKECVRLIGILTSLHDNHVGPHLTKVLAGIVKRLKDSDSVVRDACVETVGILAAKLGRVGSDTENDGFFVVLVRPLFEALGEQNKQVQSGSALCLARVIDNIQNPSTSVLQKMLARTVKLLKNPHFMAKPAVIELNRSIIQAGGAPSLNVLSTAIMSIQDALKNSDWATRKSASAALGEIASSGGTGFRSFKTSCIRSLEACRFDKVKPVRDTALQALHLWKSLPGPDTHEPSETGSSLKENIYKDDFADVTSTSDSVSKDATPKRFAHDFKSRLPHYSRKSGQNNAEKVQYSSANDWHIEIALPRRHNNTFTSEAQNTEPDRSSVTKTIERGSDVICSHDVEYESVHIDDKQDCSLSNIFPDNFHAKDVTVSHEVLDEVSMDTSTITNEQCTGGVMTLEEQRNLSKVQDRRSLDSIITESISNSIHGCYPNIADEMKYIRKQLLIIQDTQANFADLLKEVTANIVDTLSLVQMKVSGLEGRVDRMAQELAYGMKCSDPVTTKLNRRTTVVASPRFSTNTPRPSVDLCHRQVPLLHSKDTDVWAEKEFIKSRPSGFTKQSRDISMDAAAKQNKNPLESSTTQRSSASGARSCQTRKTDKQNSIEIESAMWRVVKGHLLNGDLDSAYLEALCSGNELILFQLLDRTGPVLENISQKTASDLLKILASYFLEQRFVNSILPWLQQVAELCTTHGPDYIILSVKTKRELLFAFQQVVNMEFSSVADRRSVMQVAFTLRQIWEKCCVTR</sequence>
<protein>
    <recommendedName>
        <fullName evidence="2">TOG domain-containing protein</fullName>
    </recommendedName>
</protein>
<dbReference type="GO" id="GO:0008017">
    <property type="term" value="F:microtubule binding"/>
    <property type="evidence" value="ECO:0007669"/>
    <property type="project" value="InterPro"/>
</dbReference>
<dbReference type="Pfam" id="PF24713">
    <property type="entry name" value="TOR1L1_C"/>
    <property type="match status" value="1"/>
</dbReference>
<dbReference type="InterPro" id="IPR034085">
    <property type="entry name" value="TOG"/>
</dbReference>
<dbReference type="PANTHER" id="PTHR31355:SF22">
    <property type="entry name" value="TORTIFOLIA1-LIKE PROTEIN 2"/>
    <property type="match status" value="1"/>
</dbReference>
<dbReference type="GO" id="GO:0005874">
    <property type="term" value="C:microtubule"/>
    <property type="evidence" value="ECO:0007669"/>
    <property type="project" value="InterPro"/>
</dbReference>
<dbReference type="InterPro" id="IPR033337">
    <property type="entry name" value="TORTIFOLIA1/SINE1-2"/>
</dbReference>
<dbReference type="AlphaFoldDB" id="A0A9P0ZHZ8"/>
<keyword evidence="4" id="KW-1185">Reference proteome</keyword>
<dbReference type="EMBL" id="CAMAPE010000038">
    <property type="protein sequence ID" value="CAH9101820.1"/>
    <property type="molecule type" value="Genomic_DNA"/>
</dbReference>
<dbReference type="Pfam" id="PF24714">
    <property type="entry name" value="TOR1L1_N"/>
    <property type="match status" value="1"/>
</dbReference>
<dbReference type="OrthoDB" id="298726at2759"/>
<feature type="region of interest" description="Disordered" evidence="1">
    <location>
        <begin position="655"/>
        <end position="686"/>
    </location>
</feature>
<dbReference type="Gene3D" id="1.25.10.10">
    <property type="entry name" value="Leucine-rich Repeat Variant"/>
    <property type="match status" value="1"/>
</dbReference>
<dbReference type="Proteomes" id="UP001152484">
    <property type="component" value="Unassembled WGS sequence"/>
</dbReference>